<proteinExistence type="inferred from homology"/>
<comment type="similarity">
    <text evidence="2">Belongs to the NADH dehydrogenase family.</text>
</comment>
<dbReference type="Proteomes" id="UP001293718">
    <property type="component" value="Unassembled WGS sequence"/>
</dbReference>
<dbReference type="PANTHER" id="PTHR42913">
    <property type="entry name" value="APOPTOSIS-INDUCING FACTOR 1"/>
    <property type="match status" value="1"/>
</dbReference>
<comment type="caution">
    <text evidence="8">The sequence shown here is derived from an EMBL/GenBank/DDBJ whole genome shotgun (WGS) entry which is preliminary data.</text>
</comment>
<feature type="domain" description="FAD/NAD(P)-binding" evidence="7">
    <location>
        <begin position="41"/>
        <end position="376"/>
    </location>
</feature>
<keyword evidence="5 8" id="KW-0560">Oxidoreductase</keyword>
<accession>A0ABU5IQ26</accession>
<dbReference type="RefSeq" id="WP_322468291.1">
    <property type="nucleotide sequence ID" value="NZ_JAXOJX010000092.1"/>
</dbReference>
<comment type="cofactor">
    <cofactor evidence="1">
        <name>FAD</name>
        <dbReference type="ChEBI" id="CHEBI:57692"/>
    </cofactor>
</comment>
<dbReference type="Gene3D" id="3.50.50.100">
    <property type="match status" value="1"/>
</dbReference>
<dbReference type="SUPFAM" id="SSF51905">
    <property type="entry name" value="FAD/NAD(P)-binding domain"/>
    <property type="match status" value="1"/>
</dbReference>
<evidence type="ECO:0000259" key="7">
    <source>
        <dbReference type="Pfam" id="PF07992"/>
    </source>
</evidence>
<gene>
    <name evidence="8" type="ORF">SM757_30965</name>
</gene>
<keyword evidence="9" id="KW-1185">Reference proteome</keyword>
<evidence type="ECO:0000256" key="2">
    <source>
        <dbReference type="ARBA" id="ARBA00005272"/>
    </source>
</evidence>
<keyword evidence="4" id="KW-0274">FAD</keyword>
<evidence type="ECO:0000256" key="3">
    <source>
        <dbReference type="ARBA" id="ARBA00022630"/>
    </source>
</evidence>
<sequence length="471" mass="50792">MNGPHLHAGGRRPSAKNSPSAGHRPALFSTWALRERGGAHRIVIVGGGAGGLELAVHLGEALRKRQHRGTPAEVLLVDASLTHVWKPWLHELAAGTLDGHDAGVEFLQQARRHNFRFHLGTLESLDRQQHELWLEPLVGEDGQEIAPRRAVAYDTLVIAVGSIVNDFHTPGVAEHALALNSAADAQRFHRRLLAECARAETKSDGPVQIAIVGGGATGVELAAELMESVRDIAGLGTELSQEPQPVQMRLIESGARLVGALSEDISREVQADLHRRGVEVLTGRRVTEVAAGHVVLDGHEVLPAALTVWAAGIQGPRVLEKLGGLELSKQRQLLVRDTLQTTRDADVFAMGDCASCVTEPGAGPVPPRAQAAQQEARYLAGALLRRLEDQPVAGFRFHDRGSLVALGSHDAVGRILGRAGRGLRLQGLMARWAYWSVHHAHMVRLQGALRTAVDQLGSWLNGRSQPRVKLH</sequence>
<evidence type="ECO:0000256" key="1">
    <source>
        <dbReference type="ARBA" id="ARBA00001974"/>
    </source>
</evidence>
<name>A0ABU5IQ26_9BURK</name>
<dbReference type="EC" id="1.6.5.-" evidence="8"/>
<dbReference type="InterPro" id="IPR051169">
    <property type="entry name" value="NADH-Q_oxidoreductase"/>
</dbReference>
<protein>
    <submittedName>
        <fullName evidence="8">NAD(P)/FAD-dependent oxidoreductase</fullName>
        <ecNumber evidence="8">1.6.5.-</ecNumber>
    </submittedName>
</protein>
<evidence type="ECO:0000256" key="4">
    <source>
        <dbReference type="ARBA" id="ARBA00022827"/>
    </source>
</evidence>
<dbReference type="PANTHER" id="PTHR42913:SF3">
    <property type="entry name" value="64 KDA MITOCHONDRIAL NADH DEHYDROGENASE (EUROFUNG)"/>
    <property type="match status" value="1"/>
</dbReference>
<dbReference type="Pfam" id="PF07992">
    <property type="entry name" value="Pyr_redox_2"/>
    <property type="match status" value="1"/>
</dbReference>
<evidence type="ECO:0000313" key="9">
    <source>
        <dbReference type="Proteomes" id="UP001293718"/>
    </source>
</evidence>
<dbReference type="EMBL" id="JAXOJX010000092">
    <property type="protein sequence ID" value="MDZ5461006.1"/>
    <property type="molecule type" value="Genomic_DNA"/>
</dbReference>
<dbReference type="InterPro" id="IPR036188">
    <property type="entry name" value="FAD/NAD-bd_sf"/>
</dbReference>
<dbReference type="PRINTS" id="PR00368">
    <property type="entry name" value="FADPNR"/>
</dbReference>
<evidence type="ECO:0000256" key="6">
    <source>
        <dbReference type="SAM" id="MobiDB-lite"/>
    </source>
</evidence>
<evidence type="ECO:0000313" key="8">
    <source>
        <dbReference type="EMBL" id="MDZ5461006.1"/>
    </source>
</evidence>
<dbReference type="PRINTS" id="PR00411">
    <property type="entry name" value="PNDRDTASEI"/>
</dbReference>
<dbReference type="InterPro" id="IPR023753">
    <property type="entry name" value="FAD/NAD-binding_dom"/>
</dbReference>
<dbReference type="GO" id="GO:0016491">
    <property type="term" value="F:oxidoreductase activity"/>
    <property type="evidence" value="ECO:0007669"/>
    <property type="project" value="UniProtKB-KW"/>
</dbReference>
<feature type="region of interest" description="Disordered" evidence="6">
    <location>
        <begin position="1"/>
        <end position="23"/>
    </location>
</feature>
<keyword evidence="3" id="KW-0285">Flavoprotein</keyword>
<evidence type="ECO:0000256" key="5">
    <source>
        <dbReference type="ARBA" id="ARBA00023002"/>
    </source>
</evidence>
<organism evidence="8 9">
    <name type="scientific">Azohydromonas lata</name>
    <dbReference type="NCBI Taxonomy" id="45677"/>
    <lineage>
        <taxon>Bacteria</taxon>
        <taxon>Pseudomonadati</taxon>
        <taxon>Pseudomonadota</taxon>
        <taxon>Betaproteobacteria</taxon>
        <taxon>Burkholderiales</taxon>
        <taxon>Sphaerotilaceae</taxon>
        <taxon>Azohydromonas</taxon>
    </lineage>
</organism>
<reference evidence="8 9" key="1">
    <citation type="submission" date="2023-11" db="EMBL/GenBank/DDBJ databases">
        <title>Draft genome of Azohydromonas lata strain H1 (DSM1123), a polyhydroxyalkanoate producer.</title>
        <authorList>
            <person name="Traversa D."/>
            <person name="D'Addabbo P."/>
            <person name="Pazzani C."/>
            <person name="Manzari C."/>
            <person name="Chiara M."/>
            <person name="Scrascia M."/>
        </authorList>
    </citation>
    <scope>NUCLEOTIDE SEQUENCE [LARGE SCALE GENOMIC DNA]</scope>
    <source>
        <strain evidence="8 9">H1</strain>
    </source>
</reference>